<evidence type="ECO:0000256" key="6">
    <source>
        <dbReference type="ARBA" id="ARBA00023136"/>
    </source>
</evidence>
<dbReference type="RefSeq" id="WP_184047869.1">
    <property type="nucleotide sequence ID" value="NZ_JACIGK010000034.1"/>
</dbReference>
<dbReference type="InterPro" id="IPR017871">
    <property type="entry name" value="ABC_transporter-like_CS"/>
</dbReference>
<dbReference type="NCBIfam" id="NF010061">
    <property type="entry name" value="PRK13538.1"/>
    <property type="match status" value="1"/>
</dbReference>
<keyword evidence="1" id="KW-0813">Transport</keyword>
<evidence type="ECO:0000256" key="5">
    <source>
        <dbReference type="ARBA" id="ARBA00022967"/>
    </source>
</evidence>
<dbReference type="GO" id="GO:0005524">
    <property type="term" value="F:ATP binding"/>
    <property type="evidence" value="ECO:0007669"/>
    <property type="project" value="UniProtKB-KW"/>
</dbReference>
<dbReference type="PANTHER" id="PTHR43499:SF1">
    <property type="entry name" value="ABC TRANSPORTER I FAMILY MEMBER 1"/>
    <property type="match status" value="1"/>
</dbReference>
<evidence type="ECO:0000256" key="3">
    <source>
        <dbReference type="ARBA" id="ARBA00022748"/>
    </source>
</evidence>
<dbReference type="Pfam" id="PF00005">
    <property type="entry name" value="ABC_tran"/>
    <property type="match status" value="1"/>
</dbReference>
<dbReference type="SMART" id="SM00382">
    <property type="entry name" value="AAA"/>
    <property type="match status" value="1"/>
</dbReference>
<gene>
    <name evidence="8" type="ORF">GGD89_003464</name>
</gene>
<evidence type="ECO:0000313" key="8">
    <source>
        <dbReference type="EMBL" id="MBB4267814.1"/>
    </source>
</evidence>
<dbReference type="GO" id="GO:0022857">
    <property type="term" value="F:transmembrane transporter activity"/>
    <property type="evidence" value="ECO:0007669"/>
    <property type="project" value="InterPro"/>
</dbReference>
<proteinExistence type="predicted"/>
<evidence type="ECO:0000256" key="1">
    <source>
        <dbReference type="ARBA" id="ARBA00022448"/>
    </source>
</evidence>
<dbReference type="SUPFAM" id="SSF52540">
    <property type="entry name" value="P-loop containing nucleoside triphosphate hydrolases"/>
    <property type="match status" value="1"/>
</dbReference>
<keyword evidence="9" id="KW-1185">Reference proteome</keyword>
<comment type="caution">
    <text evidence="8">The sequence shown here is derived from an EMBL/GenBank/DDBJ whole genome shotgun (WGS) entry which is preliminary data.</text>
</comment>
<dbReference type="EMBL" id="JACIGK010000034">
    <property type="protein sequence ID" value="MBB4267814.1"/>
    <property type="molecule type" value="Genomic_DNA"/>
</dbReference>
<dbReference type="PANTHER" id="PTHR43499">
    <property type="entry name" value="ABC TRANSPORTER I FAMILY MEMBER 1"/>
    <property type="match status" value="1"/>
</dbReference>
<dbReference type="PROSITE" id="PS00211">
    <property type="entry name" value="ABC_TRANSPORTER_1"/>
    <property type="match status" value="1"/>
</dbReference>
<sequence length="261" mass="27985">MRHHPPPASATAPSPPATTFATDLRFPDLRFEGRGLVCLRGERIVFGNLGFGLGPGEALLLLGPNGSGKSSLLRLMAGLLRPLAGELGWHDGPVRADPERHHARTRYVGHTDAVKPVLTAAETLRFWARVCAETAPSRAALDAAVAEALARLDLTRLADVPGRMLSAGQRRRLNLARLLAAPAPLWLMDEPTTALDRASVRILEDLLAEHRARGGMIALSTHQTVDLPGARVLDLDAFAVDPLDLHADPEMRAAHLAESPA</sequence>
<dbReference type="InterPro" id="IPR027417">
    <property type="entry name" value="P-loop_NTPase"/>
</dbReference>
<keyword evidence="4" id="KW-0067">ATP-binding</keyword>
<reference evidence="8 9" key="1">
    <citation type="submission" date="2020-08" db="EMBL/GenBank/DDBJ databases">
        <title>Genome sequencing of Purple Non-Sulfur Bacteria from various extreme environments.</title>
        <authorList>
            <person name="Mayer M."/>
        </authorList>
    </citation>
    <scope>NUCLEOTIDE SEQUENCE [LARGE SCALE GENOMIC DNA]</scope>
    <source>
        <strain evidence="8 9">JA131</strain>
    </source>
</reference>
<keyword evidence="6" id="KW-0472">Membrane</keyword>
<dbReference type="NCBIfam" id="TIGR01189">
    <property type="entry name" value="ccmA"/>
    <property type="match status" value="1"/>
</dbReference>
<dbReference type="InterPro" id="IPR003439">
    <property type="entry name" value="ABC_transporter-like_ATP-bd"/>
</dbReference>
<dbReference type="Proteomes" id="UP000554286">
    <property type="component" value="Unassembled WGS sequence"/>
</dbReference>
<evidence type="ECO:0000259" key="7">
    <source>
        <dbReference type="PROSITE" id="PS50893"/>
    </source>
</evidence>
<dbReference type="PROSITE" id="PS50893">
    <property type="entry name" value="ABC_TRANSPORTER_2"/>
    <property type="match status" value="1"/>
</dbReference>
<accession>A0A7W6WBA6</accession>
<dbReference type="InterPro" id="IPR005895">
    <property type="entry name" value="ABC_transptr_haem_export_CcmA"/>
</dbReference>
<dbReference type="InterPro" id="IPR003593">
    <property type="entry name" value="AAA+_ATPase"/>
</dbReference>
<keyword evidence="3" id="KW-0201">Cytochrome c-type biogenesis</keyword>
<protein>
    <submittedName>
        <fullName evidence="8">Heme exporter protein A</fullName>
    </submittedName>
</protein>
<keyword evidence="5" id="KW-1278">Translocase</keyword>
<evidence type="ECO:0000313" key="9">
    <source>
        <dbReference type="Proteomes" id="UP000554286"/>
    </source>
</evidence>
<dbReference type="GO" id="GO:0017004">
    <property type="term" value="P:cytochrome complex assembly"/>
    <property type="evidence" value="ECO:0007669"/>
    <property type="project" value="UniProtKB-KW"/>
</dbReference>
<dbReference type="Gene3D" id="3.40.50.300">
    <property type="entry name" value="P-loop containing nucleotide triphosphate hydrolases"/>
    <property type="match status" value="1"/>
</dbReference>
<evidence type="ECO:0000256" key="4">
    <source>
        <dbReference type="ARBA" id="ARBA00022840"/>
    </source>
</evidence>
<feature type="domain" description="ABC transporter" evidence="7">
    <location>
        <begin position="24"/>
        <end position="261"/>
    </location>
</feature>
<dbReference type="GO" id="GO:0016887">
    <property type="term" value="F:ATP hydrolysis activity"/>
    <property type="evidence" value="ECO:0007669"/>
    <property type="project" value="InterPro"/>
</dbReference>
<dbReference type="AlphaFoldDB" id="A0A7W6WBA6"/>
<name>A0A7W6WBA6_9PROT</name>
<evidence type="ECO:0000256" key="2">
    <source>
        <dbReference type="ARBA" id="ARBA00022741"/>
    </source>
</evidence>
<keyword evidence="2" id="KW-0547">Nucleotide-binding</keyword>
<organism evidence="8 9">
    <name type="scientific">Roseospira visakhapatnamensis</name>
    <dbReference type="NCBI Taxonomy" id="390880"/>
    <lineage>
        <taxon>Bacteria</taxon>
        <taxon>Pseudomonadati</taxon>
        <taxon>Pseudomonadota</taxon>
        <taxon>Alphaproteobacteria</taxon>
        <taxon>Rhodospirillales</taxon>
        <taxon>Rhodospirillaceae</taxon>
        <taxon>Roseospira</taxon>
    </lineage>
</organism>